<keyword evidence="3" id="KW-1185">Reference proteome</keyword>
<keyword evidence="2" id="KW-0808">Transferase</keyword>
<evidence type="ECO:0000259" key="1">
    <source>
        <dbReference type="Pfam" id="PF01636"/>
    </source>
</evidence>
<dbReference type="GO" id="GO:0016740">
    <property type="term" value="F:transferase activity"/>
    <property type="evidence" value="ECO:0007669"/>
    <property type="project" value="UniProtKB-KW"/>
</dbReference>
<organism evidence="2 3">
    <name type="scientific">Phytoactinopolyspora halotolerans</name>
    <dbReference type="NCBI Taxonomy" id="1981512"/>
    <lineage>
        <taxon>Bacteria</taxon>
        <taxon>Bacillati</taxon>
        <taxon>Actinomycetota</taxon>
        <taxon>Actinomycetes</taxon>
        <taxon>Jiangellales</taxon>
        <taxon>Jiangellaceae</taxon>
        <taxon>Phytoactinopolyspora</taxon>
    </lineage>
</organism>
<dbReference type="RefSeq" id="WP_163743842.1">
    <property type="nucleotide sequence ID" value="NZ_JAAGOA010000026.1"/>
</dbReference>
<protein>
    <submittedName>
        <fullName evidence="2">Phosphotransferase</fullName>
    </submittedName>
</protein>
<name>A0A6L9SGT7_9ACTN</name>
<evidence type="ECO:0000313" key="2">
    <source>
        <dbReference type="EMBL" id="NEE03834.1"/>
    </source>
</evidence>
<proteinExistence type="predicted"/>
<dbReference type="Pfam" id="PF01636">
    <property type="entry name" value="APH"/>
    <property type="match status" value="1"/>
</dbReference>
<feature type="domain" description="Aminoglycoside phosphotransferase" evidence="1">
    <location>
        <begin position="23"/>
        <end position="246"/>
    </location>
</feature>
<evidence type="ECO:0000313" key="3">
    <source>
        <dbReference type="Proteomes" id="UP000475214"/>
    </source>
</evidence>
<gene>
    <name evidence="2" type="ORF">G1H10_27060</name>
</gene>
<dbReference type="InterPro" id="IPR002575">
    <property type="entry name" value="Aminoglycoside_PTrfase"/>
</dbReference>
<dbReference type="EMBL" id="JAAGOA010000026">
    <property type="protein sequence ID" value="NEE03834.1"/>
    <property type="molecule type" value="Genomic_DNA"/>
</dbReference>
<dbReference type="Proteomes" id="UP000475214">
    <property type="component" value="Unassembled WGS sequence"/>
</dbReference>
<dbReference type="SUPFAM" id="SSF56112">
    <property type="entry name" value="Protein kinase-like (PK-like)"/>
    <property type="match status" value="1"/>
</dbReference>
<dbReference type="Gene3D" id="3.30.200.20">
    <property type="entry name" value="Phosphorylase Kinase, domain 1"/>
    <property type="match status" value="1"/>
</dbReference>
<reference evidence="2 3" key="1">
    <citation type="submission" date="2020-02" db="EMBL/GenBank/DDBJ databases">
        <authorList>
            <person name="Li X.-J."/>
            <person name="Han X.-M."/>
        </authorList>
    </citation>
    <scope>NUCLEOTIDE SEQUENCE [LARGE SCALE GENOMIC DNA]</scope>
    <source>
        <strain evidence="2 3">CCTCC AB 2017055</strain>
    </source>
</reference>
<dbReference type="InterPro" id="IPR011009">
    <property type="entry name" value="Kinase-like_dom_sf"/>
</dbReference>
<accession>A0A6L9SGT7</accession>
<dbReference type="AlphaFoldDB" id="A0A6L9SGT7"/>
<dbReference type="Gene3D" id="3.90.1200.10">
    <property type="match status" value="1"/>
</dbReference>
<sequence length="313" mass="33763">MDAAEIAHRFGLGRSARLSDQPVARGKQGVVWRLDTSDGRWAVKVPLYPVQENDIRAAAAFQEAAVRAGIPAPQLRRTVAGSVLAQVHGTQLRVYEWVDLGGPDPRLDPVMVGSVLATIHVMSESAHGPVADWYSRPVGAAAWDGLVADLRDARAPFARRLSDLRDELVALESWVEPSAELRTCHRDLWADNVRPTAAGGVCVIDWESSGPANQSQELACVLFEFARSAPHRARALMAAYHDAGGPAEVTRRGHFSMLIAQLGHIAESAAATWLHADPGSADRAEAAAGVEEMLAEPHTRRVLDELLNAVHDA</sequence>
<comment type="caution">
    <text evidence="2">The sequence shown here is derived from an EMBL/GenBank/DDBJ whole genome shotgun (WGS) entry which is preliminary data.</text>
</comment>